<accession>A0AA88QV47</accession>
<reference evidence="1" key="1">
    <citation type="submission" date="2022-12" db="EMBL/GenBank/DDBJ databases">
        <title>Draft genome assemblies for two species of Escallonia (Escalloniales).</title>
        <authorList>
            <person name="Chanderbali A."/>
            <person name="Dervinis C."/>
            <person name="Anghel I."/>
            <person name="Soltis D."/>
            <person name="Soltis P."/>
            <person name="Zapata F."/>
        </authorList>
    </citation>
    <scope>NUCLEOTIDE SEQUENCE</scope>
    <source>
        <strain evidence="1">UCBG92.1500</strain>
        <tissue evidence="1">Leaf</tissue>
    </source>
</reference>
<protein>
    <submittedName>
        <fullName evidence="1">Uncharacterized protein</fullName>
    </submittedName>
</protein>
<organism evidence="1 2">
    <name type="scientific">Escallonia rubra</name>
    <dbReference type="NCBI Taxonomy" id="112253"/>
    <lineage>
        <taxon>Eukaryota</taxon>
        <taxon>Viridiplantae</taxon>
        <taxon>Streptophyta</taxon>
        <taxon>Embryophyta</taxon>
        <taxon>Tracheophyta</taxon>
        <taxon>Spermatophyta</taxon>
        <taxon>Magnoliopsida</taxon>
        <taxon>eudicotyledons</taxon>
        <taxon>Gunneridae</taxon>
        <taxon>Pentapetalae</taxon>
        <taxon>asterids</taxon>
        <taxon>campanulids</taxon>
        <taxon>Escalloniales</taxon>
        <taxon>Escalloniaceae</taxon>
        <taxon>Escallonia</taxon>
    </lineage>
</organism>
<proteinExistence type="predicted"/>
<dbReference type="AlphaFoldDB" id="A0AA88QV47"/>
<gene>
    <name evidence="1" type="ORF">RJ640_029620</name>
</gene>
<dbReference type="Proteomes" id="UP001187471">
    <property type="component" value="Unassembled WGS sequence"/>
</dbReference>
<feature type="non-terminal residue" evidence="1">
    <location>
        <position position="1"/>
    </location>
</feature>
<name>A0AA88QV47_9ASTE</name>
<comment type="caution">
    <text evidence="1">The sequence shown here is derived from an EMBL/GenBank/DDBJ whole genome shotgun (WGS) entry which is preliminary data.</text>
</comment>
<sequence>IKRGNPCGVCKGIGFCPCKLCKGKSTIEWSPLYDPVVINPCLCPTCDGNRLGTKMSQLFGEMLYLTGGSIGWMTGLGSENAVMPPSAAVGICIDHADEVCQYISSKPFCQTDGVGYKLWFFVHL</sequence>
<keyword evidence="2" id="KW-1185">Reference proteome</keyword>
<evidence type="ECO:0000313" key="2">
    <source>
        <dbReference type="Proteomes" id="UP001187471"/>
    </source>
</evidence>
<dbReference type="EMBL" id="JAVXUO010002393">
    <property type="protein sequence ID" value="KAK2973628.1"/>
    <property type="molecule type" value="Genomic_DNA"/>
</dbReference>
<evidence type="ECO:0000313" key="1">
    <source>
        <dbReference type="EMBL" id="KAK2973628.1"/>
    </source>
</evidence>